<reference evidence="6" key="1">
    <citation type="submission" date="2022-08" db="UniProtKB">
        <authorList>
            <consortium name="EnsemblMetazoa"/>
        </authorList>
    </citation>
    <scope>IDENTIFICATION</scope>
    <source>
        <strain evidence="6">05x7-T-G4-1.051#20</strain>
    </source>
</reference>
<dbReference type="SUPFAM" id="SSF47353">
    <property type="entry name" value="Retrovirus capsid dimerization domain-like"/>
    <property type="match status" value="1"/>
</dbReference>
<keyword evidence="1" id="KW-0862">Zinc</keyword>
<dbReference type="SMART" id="SM00343">
    <property type="entry name" value="ZnF_C2HC"/>
    <property type="match status" value="1"/>
</dbReference>
<keyword evidence="7" id="KW-1185">Reference proteome</keyword>
<organism evidence="6 7">
    <name type="scientific">Magallana gigas</name>
    <name type="common">Pacific oyster</name>
    <name type="synonym">Crassostrea gigas</name>
    <dbReference type="NCBI Taxonomy" id="29159"/>
    <lineage>
        <taxon>Eukaryota</taxon>
        <taxon>Metazoa</taxon>
        <taxon>Spiralia</taxon>
        <taxon>Lophotrochozoa</taxon>
        <taxon>Mollusca</taxon>
        <taxon>Bivalvia</taxon>
        <taxon>Autobranchia</taxon>
        <taxon>Pteriomorphia</taxon>
        <taxon>Ostreida</taxon>
        <taxon>Ostreoidea</taxon>
        <taxon>Ostreidae</taxon>
        <taxon>Magallana</taxon>
    </lineage>
</organism>
<dbReference type="SUPFAM" id="SSF57756">
    <property type="entry name" value="Retrovirus zinc finger-like domains"/>
    <property type="match status" value="1"/>
</dbReference>
<evidence type="ECO:0000256" key="3">
    <source>
        <dbReference type="SAM" id="MobiDB-lite"/>
    </source>
</evidence>
<feature type="region of interest" description="Disordered" evidence="3">
    <location>
        <begin position="273"/>
        <end position="302"/>
    </location>
</feature>
<name>A0A8W8N9N1_MAGGI</name>
<dbReference type="GO" id="GO:0003676">
    <property type="term" value="F:nucleic acid binding"/>
    <property type="evidence" value="ECO:0007669"/>
    <property type="project" value="InterPro"/>
</dbReference>
<dbReference type="Gene3D" id="1.10.4020.10">
    <property type="entry name" value="DNA breaking-rejoining enzymes"/>
    <property type="match status" value="1"/>
</dbReference>
<evidence type="ECO:0000259" key="4">
    <source>
        <dbReference type="PROSITE" id="PS50158"/>
    </source>
</evidence>
<keyword evidence="1" id="KW-0479">Metal-binding</keyword>
<evidence type="ECO:0008006" key="8">
    <source>
        <dbReference type="Google" id="ProtNLM"/>
    </source>
</evidence>
<proteinExistence type="predicted"/>
<dbReference type="GO" id="GO:0008270">
    <property type="term" value="F:zinc ion binding"/>
    <property type="evidence" value="ECO:0007669"/>
    <property type="project" value="UniProtKB-KW"/>
</dbReference>
<evidence type="ECO:0000259" key="5">
    <source>
        <dbReference type="PROSITE" id="PS50804"/>
    </source>
</evidence>
<dbReference type="AlphaFoldDB" id="A0A8W8N9N1"/>
<feature type="domain" description="SCAN box" evidence="5">
    <location>
        <begin position="185"/>
        <end position="266"/>
    </location>
</feature>
<dbReference type="PANTHER" id="PTHR46888:SF1">
    <property type="entry name" value="RIBONUCLEASE H"/>
    <property type="match status" value="1"/>
</dbReference>
<dbReference type="Gene3D" id="4.10.60.10">
    <property type="entry name" value="Zinc finger, CCHC-type"/>
    <property type="match status" value="1"/>
</dbReference>
<dbReference type="PROSITE" id="PS50804">
    <property type="entry name" value="SCAN_BOX"/>
    <property type="match status" value="1"/>
</dbReference>
<accession>A0A8W8N9N1</accession>
<dbReference type="PROSITE" id="PS50158">
    <property type="entry name" value="ZF_CCHC"/>
    <property type="match status" value="1"/>
</dbReference>
<dbReference type="EnsemblMetazoa" id="G5234.1">
    <property type="protein sequence ID" value="G5234.1:cds"/>
    <property type="gene ID" value="G5234"/>
</dbReference>
<feature type="domain" description="CCHC-type" evidence="4">
    <location>
        <begin position="312"/>
        <end position="325"/>
    </location>
</feature>
<dbReference type="InterPro" id="IPR036875">
    <property type="entry name" value="Znf_CCHC_sf"/>
</dbReference>
<evidence type="ECO:0000313" key="6">
    <source>
        <dbReference type="EnsemblMetazoa" id="G5234.1:cds"/>
    </source>
</evidence>
<dbReference type="Pfam" id="PF00098">
    <property type="entry name" value="zf-CCHC"/>
    <property type="match status" value="1"/>
</dbReference>
<dbReference type="Pfam" id="PF02023">
    <property type="entry name" value="SCAN"/>
    <property type="match status" value="1"/>
</dbReference>
<dbReference type="InterPro" id="IPR038269">
    <property type="entry name" value="SCAN_sf"/>
</dbReference>
<feature type="coiled-coil region" evidence="2">
    <location>
        <begin position="91"/>
        <end position="122"/>
    </location>
</feature>
<keyword evidence="2" id="KW-0175">Coiled coil</keyword>
<protein>
    <recommendedName>
        <fullName evidence="8">CCHC-type domain-containing protein</fullName>
    </recommendedName>
</protein>
<evidence type="ECO:0000256" key="2">
    <source>
        <dbReference type="SAM" id="Coils"/>
    </source>
</evidence>
<sequence length="583" mass="66480">MRHVVVTKIGKFSLLCSFPNVCHHFQGDDGLYQLNCDYKVGDEYGAPDPPFSIHIGDTWRRCTCMVYGDRERSTLETLIKKGASLSDCLEMLKLLSEKDREERKIEREERQAEREMKKAALDHEFKVKELALKEEELKVARANGGKSNGKALEAYSRLSDGESGKYDKIKEAILKRYELTSEAYREKFRQARQQSDESFKDYQVRTEKYLSHWCEREDIHGQYNSLYDLVLREQLLKFCDKDLQVWVHEHRPKNVKEVIDLVEAYQTAHKRLTFGGNRKNGTDRNSQGNFNVNQGQFKAEQGKGPQVKDRACYYCKRPGHIQRDCSLYNRGQYRKPEDKKFGKLGLCLSEHENKQHTEGGKPDLYTSAALVKLPGVSTGDTKDVDDNSVPGLDISRGSVGDSPFADVILGNVIDKIEKMEVEKPADCLAVQTRAQTRLEAEETKPRPKKTDDAIDILGGVYESMDYDSEFNDRASPSLELQKGAEDVIFSNTLSNTQRHVVVTKIGKFSLLCSFPNVCHHFQGDDGLYQLNCDYKVGDKYGAPDPPFSIHIGDTWRRCTCMVYGDRERSTLETLVYVCCVVVS</sequence>
<keyword evidence="1" id="KW-0863">Zinc-finger</keyword>
<dbReference type="Proteomes" id="UP000005408">
    <property type="component" value="Unassembled WGS sequence"/>
</dbReference>
<feature type="compositionally biased region" description="Polar residues" evidence="3">
    <location>
        <begin position="283"/>
        <end position="296"/>
    </location>
</feature>
<evidence type="ECO:0000256" key="1">
    <source>
        <dbReference type="PROSITE-ProRule" id="PRU00047"/>
    </source>
</evidence>
<dbReference type="InterPro" id="IPR001878">
    <property type="entry name" value="Znf_CCHC"/>
</dbReference>
<dbReference type="InterPro" id="IPR003309">
    <property type="entry name" value="SCAN_dom"/>
</dbReference>
<evidence type="ECO:0000313" key="7">
    <source>
        <dbReference type="Proteomes" id="UP000005408"/>
    </source>
</evidence>
<dbReference type="PANTHER" id="PTHR46888">
    <property type="entry name" value="ZINC KNUCKLE DOMAINCONTAINING PROTEIN-RELATED"/>
    <property type="match status" value="1"/>
</dbReference>